<evidence type="ECO:0000313" key="2">
    <source>
        <dbReference type="EMBL" id="GIQ87980.1"/>
    </source>
</evidence>
<comment type="caution">
    <text evidence="2">The sequence shown here is derived from an EMBL/GenBank/DDBJ whole genome shotgun (WGS) entry which is preliminary data.</text>
</comment>
<feature type="transmembrane region" description="Helical" evidence="1">
    <location>
        <begin position="94"/>
        <end position="114"/>
    </location>
</feature>
<protein>
    <submittedName>
        <fullName evidence="2">Uncharacterized protein</fullName>
    </submittedName>
</protein>
<feature type="transmembrane region" description="Helical" evidence="1">
    <location>
        <begin position="38"/>
        <end position="59"/>
    </location>
</feature>
<feature type="transmembrane region" description="Helical" evidence="1">
    <location>
        <begin position="6"/>
        <end position="26"/>
    </location>
</feature>
<evidence type="ECO:0000313" key="3">
    <source>
        <dbReference type="Proteomes" id="UP000265618"/>
    </source>
</evidence>
<name>A0A9K3D417_9EUKA</name>
<dbReference type="AlphaFoldDB" id="A0A9K3D417"/>
<keyword evidence="1" id="KW-0472">Membrane</keyword>
<proteinExistence type="predicted"/>
<feature type="non-terminal residue" evidence="2">
    <location>
        <position position="1"/>
    </location>
</feature>
<dbReference type="Proteomes" id="UP000265618">
    <property type="component" value="Unassembled WGS sequence"/>
</dbReference>
<organism evidence="2 3">
    <name type="scientific">Kipferlia bialata</name>
    <dbReference type="NCBI Taxonomy" id="797122"/>
    <lineage>
        <taxon>Eukaryota</taxon>
        <taxon>Metamonada</taxon>
        <taxon>Carpediemonas-like organisms</taxon>
        <taxon>Kipferlia</taxon>
    </lineage>
</organism>
<keyword evidence="1" id="KW-0812">Transmembrane</keyword>
<evidence type="ECO:0000256" key="1">
    <source>
        <dbReference type="SAM" id="Phobius"/>
    </source>
</evidence>
<keyword evidence="1" id="KW-1133">Transmembrane helix</keyword>
<feature type="transmembrane region" description="Helical" evidence="1">
    <location>
        <begin position="176"/>
        <end position="198"/>
    </location>
</feature>
<reference evidence="2 3" key="1">
    <citation type="journal article" date="2018" name="PLoS ONE">
        <title>The draft genome of Kipferlia bialata reveals reductive genome evolution in fornicate parasites.</title>
        <authorList>
            <person name="Tanifuji G."/>
            <person name="Takabayashi S."/>
            <person name="Kume K."/>
            <person name="Takagi M."/>
            <person name="Nakayama T."/>
            <person name="Kamikawa R."/>
            <person name="Inagaki Y."/>
            <person name="Hashimoto T."/>
        </authorList>
    </citation>
    <scope>NUCLEOTIDE SEQUENCE [LARGE SCALE GENOMIC DNA]</scope>
    <source>
        <strain evidence="2">NY0173</strain>
    </source>
</reference>
<sequence length="231" mass="25816">PLLGFLTLGGPAVNALILSFLYMQVFKRVLKPSMYSTIHRCLLCSTVLVGMGLLCTAGLEQIYVDRVDQSGYEAWVAKGGYGNGPTDFYLSFRLLSVFAEVQMLVIVIALRAYVSRSNRALEGSMTHSIDQKRGPLTKLDILPVVYGLYCTGSIIVTILLWYNVTHYFNDDWANLAFDYCLVPAAYTEGCTLAIIVYAPNTAKRQSKRQRERRGKGKEGQFQIDMHADMCV</sequence>
<accession>A0A9K3D417</accession>
<gene>
    <name evidence="2" type="ORF">KIPB_010135</name>
</gene>
<dbReference type="EMBL" id="BDIP01003661">
    <property type="protein sequence ID" value="GIQ87980.1"/>
    <property type="molecule type" value="Genomic_DNA"/>
</dbReference>
<feature type="transmembrane region" description="Helical" evidence="1">
    <location>
        <begin position="141"/>
        <end position="164"/>
    </location>
</feature>
<keyword evidence="3" id="KW-1185">Reference proteome</keyword>